<dbReference type="Pfam" id="PF00571">
    <property type="entry name" value="CBS"/>
    <property type="match status" value="2"/>
</dbReference>
<reference evidence="14 15" key="1">
    <citation type="submission" date="2021-12" db="EMBL/GenBank/DDBJ databases">
        <title>Genome sequencing of bacteria with rrn-lacking chromosome and rrn-plasmid.</title>
        <authorList>
            <person name="Anda M."/>
            <person name="Iwasaki W."/>
        </authorList>
    </citation>
    <scope>NUCLEOTIDE SEQUENCE [LARGE SCALE GENOMIC DNA]</scope>
    <source>
        <strain evidence="14 15">NBRC 15940</strain>
    </source>
</reference>
<evidence type="ECO:0000256" key="4">
    <source>
        <dbReference type="ARBA" id="ARBA00022692"/>
    </source>
</evidence>
<dbReference type="PROSITE" id="PS51846">
    <property type="entry name" value="CNNM"/>
    <property type="match status" value="1"/>
</dbReference>
<evidence type="ECO:0000256" key="8">
    <source>
        <dbReference type="ARBA" id="ARBA00023136"/>
    </source>
</evidence>
<keyword evidence="5" id="KW-0677">Repeat</keyword>
<dbReference type="Gene3D" id="3.30.465.10">
    <property type="match status" value="1"/>
</dbReference>
<evidence type="ECO:0000256" key="3">
    <source>
        <dbReference type="ARBA" id="ARBA00022475"/>
    </source>
</evidence>
<evidence type="ECO:0000256" key="11">
    <source>
        <dbReference type="SAM" id="Phobius"/>
    </source>
</evidence>
<keyword evidence="3" id="KW-1003">Cell membrane</keyword>
<feature type="domain" description="CBS" evidence="12">
    <location>
        <begin position="228"/>
        <end position="291"/>
    </location>
</feature>
<feature type="domain" description="CNNM transmembrane" evidence="13">
    <location>
        <begin position="23"/>
        <end position="209"/>
    </location>
</feature>
<comment type="similarity">
    <text evidence="2">Belongs to the UPF0053 family.</text>
</comment>
<dbReference type="PANTHER" id="PTHR22777:SF32">
    <property type="entry name" value="UPF0053 INNER MEMBRANE PROTEIN YFJD"/>
    <property type="match status" value="1"/>
</dbReference>
<dbReference type="GO" id="GO:0050660">
    <property type="term" value="F:flavin adenine dinucleotide binding"/>
    <property type="evidence" value="ECO:0007669"/>
    <property type="project" value="InterPro"/>
</dbReference>
<keyword evidence="6 10" id="KW-1133">Transmembrane helix</keyword>
<evidence type="ECO:0000256" key="6">
    <source>
        <dbReference type="ARBA" id="ARBA00022989"/>
    </source>
</evidence>
<evidence type="ECO:0000256" key="5">
    <source>
        <dbReference type="ARBA" id="ARBA00022737"/>
    </source>
</evidence>
<keyword evidence="8 10" id="KW-0472">Membrane</keyword>
<feature type="transmembrane region" description="Helical" evidence="11">
    <location>
        <begin position="82"/>
        <end position="106"/>
    </location>
</feature>
<evidence type="ECO:0000313" key="14">
    <source>
        <dbReference type="EMBL" id="GJM59595.1"/>
    </source>
</evidence>
<dbReference type="RefSeq" id="WP_338235604.1">
    <property type="nucleotide sequence ID" value="NZ_BQKE01000001.1"/>
</dbReference>
<dbReference type="SMART" id="SM01091">
    <property type="entry name" value="CorC_HlyC"/>
    <property type="match status" value="1"/>
</dbReference>
<keyword evidence="4 10" id="KW-0812">Transmembrane</keyword>
<dbReference type="PANTHER" id="PTHR22777">
    <property type="entry name" value="HEMOLYSIN-RELATED"/>
    <property type="match status" value="1"/>
</dbReference>
<evidence type="ECO:0008006" key="16">
    <source>
        <dbReference type="Google" id="ProtNLM"/>
    </source>
</evidence>
<evidence type="ECO:0000256" key="2">
    <source>
        <dbReference type="ARBA" id="ARBA00006337"/>
    </source>
</evidence>
<dbReference type="GO" id="GO:0005886">
    <property type="term" value="C:plasma membrane"/>
    <property type="evidence" value="ECO:0007669"/>
    <property type="project" value="UniProtKB-SubCell"/>
</dbReference>
<dbReference type="FunFam" id="3.10.580.10:FF:000002">
    <property type="entry name" value="Magnesium/cobalt efflux protein CorC"/>
    <property type="match status" value="1"/>
</dbReference>
<evidence type="ECO:0000259" key="13">
    <source>
        <dbReference type="PROSITE" id="PS51846"/>
    </source>
</evidence>
<dbReference type="InterPro" id="IPR002550">
    <property type="entry name" value="CNNM"/>
</dbReference>
<accession>A0AAN4VVJ3</accession>
<dbReference type="Gene3D" id="3.10.580.10">
    <property type="entry name" value="CBS-domain"/>
    <property type="match status" value="1"/>
</dbReference>
<dbReference type="CDD" id="cd04590">
    <property type="entry name" value="CBS_pair_CorC_HlyC_assoc"/>
    <property type="match status" value="1"/>
</dbReference>
<sequence length="448" mass="51053">METSAIDDPYPLYLAIGSFFTGEFLYYSFNGLLIIALLVMSFIASGSEVAFFSLDTETIKKSKSGDSGDRLVYELISKPKRLLANILILNNFINVSMVLITTVMVWHAVGSDESDAGVIALTTTGLSLVIVFFGEIIPKVFARQNNLKFAKFSGRILKASEFLFTPLSWLLMSWSNIIESRIQRKGYQISADEIYHILELTEKSTSKEEKDILRGIVNFSSLTVKQVMRSRMDITAFELEMDFHELMDSINKNNYSRIPVFNDTIDKIEGILYVKDLLPHIEKDEHFKWQELLRPAYFVPELKKIDGLLKEFQEKRVHMAIIVDEYGGTSGLITLEDIIEEIVGEIKDEYDDEEIAFKEIDSNTFIFEGKTSLNDFAKVLDIDINDFEPLKGESESLGGLLLEINHKLPNVGQEIAVNNLNFTINSVDKKRIKRVRVKRTQMTKSDKN</sequence>
<dbReference type="NCBIfam" id="TIGR03520">
    <property type="entry name" value="GldE"/>
    <property type="match status" value="1"/>
</dbReference>
<gene>
    <name evidence="14" type="ORF">PEDI_01470</name>
</gene>
<dbReference type="SUPFAM" id="SSF56176">
    <property type="entry name" value="FAD-binding/transporter-associated domain-like"/>
    <property type="match status" value="1"/>
</dbReference>
<feature type="domain" description="CBS" evidence="12">
    <location>
        <begin position="292"/>
        <end position="349"/>
    </location>
</feature>
<comment type="subcellular location">
    <subcellularLocation>
        <location evidence="1">Cell membrane</location>
        <topology evidence="1">Multi-pass membrane protein</topology>
    </subcellularLocation>
</comment>
<evidence type="ECO:0000256" key="1">
    <source>
        <dbReference type="ARBA" id="ARBA00004651"/>
    </source>
</evidence>
<comment type="caution">
    <text evidence="14">The sequence shown here is derived from an EMBL/GenBank/DDBJ whole genome shotgun (WGS) entry which is preliminary data.</text>
</comment>
<evidence type="ECO:0000256" key="7">
    <source>
        <dbReference type="ARBA" id="ARBA00023122"/>
    </source>
</evidence>
<keyword evidence="15" id="KW-1185">Reference proteome</keyword>
<dbReference type="AlphaFoldDB" id="A0AAN4VVJ3"/>
<dbReference type="EMBL" id="BQKE01000001">
    <property type="protein sequence ID" value="GJM59595.1"/>
    <property type="molecule type" value="Genomic_DNA"/>
</dbReference>
<dbReference type="Pfam" id="PF03471">
    <property type="entry name" value="CorC_HlyC"/>
    <property type="match status" value="1"/>
</dbReference>
<evidence type="ECO:0000256" key="9">
    <source>
        <dbReference type="PROSITE-ProRule" id="PRU00703"/>
    </source>
</evidence>
<feature type="transmembrane region" description="Helical" evidence="11">
    <location>
        <begin position="118"/>
        <end position="138"/>
    </location>
</feature>
<dbReference type="Pfam" id="PF01595">
    <property type="entry name" value="CNNM"/>
    <property type="match status" value="1"/>
</dbReference>
<dbReference type="Proteomes" id="UP001310022">
    <property type="component" value="Unassembled WGS sequence"/>
</dbReference>
<organism evidence="14 15">
    <name type="scientific">Persicobacter diffluens</name>
    <dbReference type="NCBI Taxonomy" id="981"/>
    <lineage>
        <taxon>Bacteria</taxon>
        <taxon>Pseudomonadati</taxon>
        <taxon>Bacteroidota</taxon>
        <taxon>Cytophagia</taxon>
        <taxon>Cytophagales</taxon>
        <taxon>Persicobacteraceae</taxon>
        <taxon>Persicobacter</taxon>
    </lineage>
</organism>
<proteinExistence type="inferred from homology"/>
<name>A0AAN4VVJ3_9BACT</name>
<keyword evidence="7 9" id="KW-0129">CBS domain</keyword>
<dbReference type="InterPro" id="IPR044751">
    <property type="entry name" value="Ion_transp-like_CBS"/>
</dbReference>
<dbReference type="InterPro" id="IPR019862">
    <property type="entry name" value="Motility-assoc_prot_GldE"/>
</dbReference>
<dbReference type="InterPro" id="IPR036318">
    <property type="entry name" value="FAD-bd_PCMH-like_sf"/>
</dbReference>
<evidence type="ECO:0000259" key="12">
    <source>
        <dbReference type="PROSITE" id="PS51371"/>
    </source>
</evidence>
<dbReference type="InterPro" id="IPR046342">
    <property type="entry name" value="CBS_dom_sf"/>
</dbReference>
<evidence type="ECO:0000313" key="15">
    <source>
        <dbReference type="Proteomes" id="UP001310022"/>
    </source>
</evidence>
<dbReference type="InterPro" id="IPR016169">
    <property type="entry name" value="FAD-bd_PCMH_sub2"/>
</dbReference>
<evidence type="ECO:0000256" key="10">
    <source>
        <dbReference type="PROSITE-ProRule" id="PRU01193"/>
    </source>
</evidence>
<feature type="transmembrane region" description="Helical" evidence="11">
    <location>
        <begin position="35"/>
        <end position="54"/>
    </location>
</feature>
<dbReference type="SUPFAM" id="SSF54631">
    <property type="entry name" value="CBS-domain pair"/>
    <property type="match status" value="1"/>
</dbReference>
<protein>
    <recommendedName>
        <fullName evidence="16">Gliding motility-associated protein GldE</fullName>
    </recommendedName>
</protein>
<dbReference type="InterPro" id="IPR005170">
    <property type="entry name" value="Transptr-assoc_dom"/>
</dbReference>
<dbReference type="InterPro" id="IPR000644">
    <property type="entry name" value="CBS_dom"/>
</dbReference>
<dbReference type="PROSITE" id="PS51371">
    <property type="entry name" value="CBS"/>
    <property type="match status" value="2"/>
</dbReference>